<evidence type="ECO:0000313" key="1">
    <source>
        <dbReference type="EMBL" id="HGZ11964.1"/>
    </source>
</evidence>
<reference evidence="1" key="1">
    <citation type="journal article" date="2020" name="mSystems">
        <title>Genome- and Community-Level Interaction Insights into Carbon Utilization and Element Cycling Functions of Hydrothermarchaeota in Hydrothermal Sediment.</title>
        <authorList>
            <person name="Zhou Z."/>
            <person name="Liu Y."/>
            <person name="Xu W."/>
            <person name="Pan J."/>
            <person name="Luo Z.H."/>
            <person name="Li M."/>
        </authorList>
    </citation>
    <scope>NUCLEOTIDE SEQUENCE [LARGE SCALE GENOMIC DNA]</scope>
    <source>
        <strain evidence="1">SpSt-853</strain>
    </source>
</reference>
<sequence length="79" mass="9106">MPATHRAGRAFRQRQTTLLFIMGMVLRPTEGRIILKDQDITEYNDEQAATLRLKEYGYVLQQPLLIGENPRGPGNRRSH</sequence>
<evidence type="ECO:0008006" key="2">
    <source>
        <dbReference type="Google" id="ProtNLM"/>
    </source>
</evidence>
<gene>
    <name evidence="1" type="ORF">ENW48_07070</name>
</gene>
<comment type="caution">
    <text evidence="1">The sequence shown here is derived from an EMBL/GenBank/DDBJ whole genome shotgun (WGS) entry which is preliminary data.</text>
</comment>
<dbReference type="InterPro" id="IPR027417">
    <property type="entry name" value="P-loop_NTPase"/>
</dbReference>
<organism evidence="1">
    <name type="scientific">Desulfobacca acetoxidans</name>
    <dbReference type="NCBI Taxonomy" id="60893"/>
    <lineage>
        <taxon>Bacteria</taxon>
        <taxon>Pseudomonadati</taxon>
        <taxon>Thermodesulfobacteriota</taxon>
        <taxon>Desulfobaccia</taxon>
        <taxon>Desulfobaccales</taxon>
        <taxon>Desulfobaccaceae</taxon>
        <taxon>Desulfobacca</taxon>
    </lineage>
</organism>
<dbReference type="AlphaFoldDB" id="A0A7C5ETM0"/>
<protein>
    <recommendedName>
        <fullName evidence="2">ABC transporter ATP-binding protein</fullName>
    </recommendedName>
</protein>
<proteinExistence type="predicted"/>
<dbReference type="EMBL" id="DTKJ01000049">
    <property type="protein sequence ID" value="HGZ11964.1"/>
    <property type="molecule type" value="Genomic_DNA"/>
</dbReference>
<accession>A0A7C5ETM0</accession>
<dbReference type="Gene3D" id="3.40.50.300">
    <property type="entry name" value="P-loop containing nucleotide triphosphate hydrolases"/>
    <property type="match status" value="1"/>
</dbReference>
<name>A0A7C5ETM0_9BACT</name>
<dbReference type="SUPFAM" id="SSF52540">
    <property type="entry name" value="P-loop containing nucleoside triphosphate hydrolases"/>
    <property type="match status" value="1"/>
</dbReference>